<dbReference type="InterPro" id="IPR001920">
    <property type="entry name" value="Asp/Glu_race"/>
</dbReference>
<dbReference type="Gene3D" id="3.40.50.12500">
    <property type="match status" value="1"/>
</dbReference>
<proteinExistence type="inferred from homology"/>
<reference evidence="2" key="1">
    <citation type="journal article" date="2023" name="Phytobiomes J">
        <title>Deciphering the key players within the bacterial microbiota associated with aerial crown gall tumors on rhododendron: Insights into the gallobiome.</title>
        <authorList>
            <person name="Kuzmanovic N."/>
            <person name="Nesme J."/>
            <person name="Wolf J."/>
            <person name="Neumann-Schaal M."/>
            <person name="Petersen J."/>
            <person name="Fernandez-Gnecco G."/>
            <person name="Sproeer C."/>
            <person name="Bunk B."/>
            <person name="Overmann J."/>
            <person name="Sorensen S.J."/>
            <person name="Idczak E."/>
            <person name="Smalla K."/>
        </authorList>
    </citation>
    <scope>NUCLEOTIDE SEQUENCE</scope>
    <source>
        <strain evidence="2">Rho-11.1</strain>
    </source>
</reference>
<comment type="similarity">
    <text evidence="1">Belongs to the HyuE racemase family.</text>
</comment>
<evidence type="ECO:0000313" key="2">
    <source>
        <dbReference type="EMBL" id="MDX8302745.1"/>
    </source>
</evidence>
<evidence type="ECO:0000256" key="1">
    <source>
        <dbReference type="ARBA" id="ARBA00038414"/>
    </source>
</evidence>
<protein>
    <submittedName>
        <fullName evidence="2">Aspartate/glutamate racemase family protein</fullName>
    </submittedName>
</protein>
<name>A0AAW9FB65_9HYPH</name>
<sequence length="258" mass="28174">MMKKVMVIVPFPMGQDDLARRQAQMKAVDLGPGIEFHYRAVRVGPKNYSSQHDMALADFSILDAGLDAEKEGFDAVCIDTMSDSGMSMLRSVLTIPVIAPGRHSMLMAQMLGDKFSILMMWDRWKMLYTKTLGELGMEHKCASMRSIGVTPDNKSLLAGKEDEVFPLLLDAAKTCVEEDGAQVLILGSTTMHEAHSWLSARIGVPVINPGPLTYKLASIALDLNLTHSKATWPTPLSPKHDMIRAIGAAGAAYLEGNQ</sequence>
<dbReference type="RefSeq" id="WP_320202768.1">
    <property type="nucleotide sequence ID" value="NZ_CP192782.1"/>
</dbReference>
<dbReference type="AlphaFoldDB" id="A0AAW9FB65"/>
<dbReference type="InterPro" id="IPR015942">
    <property type="entry name" value="Asp/Glu/hydantoin_racemase"/>
</dbReference>
<accession>A0AAW9FB65</accession>
<organism evidence="2">
    <name type="scientific">Agrobacterium rosae</name>
    <dbReference type="NCBI Taxonomy" id="1972867"/>
    <lineage>
        <taxon>Bacteria</taxon>
        <taxon>Pseudomonadati</taxon>
        <taxon>Pseudomonadota</taxon>
        <taxon>Alphaproteobacteria</taxon>
        <taxon>Hyphomicrobiales</taxon>
        <taxon>Rhizobiaceae</taxon>
        <taxon>Rhizobium/Agrobacterium group</taxon>
        <taxon>Agrobacterium</taxon>
    </lineage>
</organism>
<dbReference type="PANTHER" id="PTHR28047">
    <property type="entry name" value="PROTEIN DCG1"/>
    <property type="match status" value="1"/>
</dbReference>
<gene>
    <name evidence="2" type="ORF">RMR22_10825</name>
</gene>
<comment type="caution">
    <text evidence="2">The sequence shown here is derived from an EMBL/GenBank/DDBJ whole genome shotgun (WGS) entry which is preliminary data.</text>
</comment>
<dbReference type="SUPFAM" id="SSF53681">
    <property type="entry name" value="Aspartate/glutamate racemase"/>
    <property type="match status" value="1"/>
</dbReference>
<dbReference type="GO" id="GO:0047661">
    <property type="term" value="F:amino-acid racemase activity"/>
    <property type="evidence" value="ECO:0007669"/>
    <property type="project" value="InterPro"/>
</dbReference>
<dbReference type="PANTHER" id="PTHR28047:SF5">
    <property type="entry name" value="PROTEIN DCG1"/>
    <property type="match status" value="1"/>
</dbReference>
<dbReference type="InterPro" id="IPR052186">
    <property type="entry name" value="Hydantoin_racemase-like"/>
</dbReference>
<dbReference type="Pfam" id="PF01177">
    <property type="entry name" value="Asp_Glu_race"/>
    <property type="match status" value="1"/>
</dbReference>
<dbReference type="InterPro" id="IPR053714">
    <property type="entry name" value="Iso_Racemase_Enz_sf"/>
</dbReference>
<dbReference type="EMBL" id="JAVRAF010000002">
    <property type="protein sequence ID" value="MDX8302745.1"/>
    <property type="molecule type" value="Genomic_DNA"/>
</dbReference>